<dbReference type="PIRSF" id="PIRSF000799">
    <property type="entry name" value="DNA_pol_eps_2"/>
    <property type="match status" value="1"/>
</dbReference>
<comment type="similarity">
    <text evidence="2 6">Belongs to the DNA polymerase epsilon subunit B family.</text>
</comment>
<dbReference type="InterPro" id="IPR016266">
    <property type="entry name" value="POLE2"/>
</dbReference>
<dbReference type="AlphaFoldDB" id="A0AAU9KCU3"/>
<sequence length="492" mass="55530">MNDKRALISYLLGKGIKIRPQALDYLMSYAQHKNYDSEEQLDDIISDLGKFDVVDVDQLQSVIQETPSSAIKESKEIVVIDVFKDLPKYIFNSNEKFVPASPPSFLGAPLSKHMMYRERFAIARSRIKKHKTFNPSLNESAIPFSEVESLIGCNNEKIILGMLTKIDGKTWYLEDFNGTVKLDIYDVEKNSGFFCEGCIVLAQGRHVDGVLYVSCIAQPPACSIYADVDIFGGEYLIEQRKGTESLWTCQWPDNCVIVALSNVHLNDPRVMRLLDKLFAGYAAFSNILFVLMGNFSSEPQANPYNHKNLFTNLANLIGKYPNLQENAMWVFIPGPNDPGLGLFLPQQKLPNNLTEAFESLKHWKSSSNPTRILFCGKKLIFAKIDQLRTLQRNSAVEPNFDENANPDAHLAHTILKQGHLCPTLHTQVLPDYDHTLRIESQPDLICLADNTRYFNYSIDDSKVVNPGHFSRYSTFVAISGISLKVQLCDISE</sequence>
<dbReference type="GO" id="GO:0006261">
    <property type="term" value="P:DNA-templated DNA replication"/>
    <property type="evidence" value="ECO:0007669"/>
    <property type="project" value="InterPro"/>
</dbReference>
<dbReference type="GO" id="GO:0008622">
    <property type="term" value="C:epsilon DNA polymerase complex"/>
    <property type="evidence" value="ECO:0007669"/>
    <property type="project" value="UniProtKB-UniRule"/>
</dbReference>
<evidence type="ECO:0000256" key="3">
    <source>
        <dbReference type="ARBA" id="ARBA00022705"/>
    </source>
</evidence>
<gene>
    <name evidence="8" type="ORF">BSTOLATCC_MIC62677</name>
</gene>
<dbReference type="GO" id="GO:0003677">
    <property type="term" value="F:DNA binding"/>
    <property type="evidence" value="ECO:0007669"/>
    <property type="project" value="UniProtKB-UniRule"/>
</dbReference>
<dbReference type="Gene3D" id="3.60.21.50">
    <property type="match status" value="1"/>
</dbReference>
<keyword evidence="5 6" id="KW-0539">Nucleus</keyword>
<keyword evidence="4 6" id="KW-0238">DNA-binding</keyword>
<dbReference type="PANTHER" id="PTHR12708">
    <property type="entry name" value="DNA POLYMERASE EPSILON SUBUNIT B"/>
    <property type="match status" value="1"/>
</dbReference>
<comment type="function">
    <text evidence="6">Participates in DNA repair and in chromosomal DNA replication.</text>
</comment>
<evidence type="ECO:0000256" key="4">
    <source>
        <dbReference type="ARBA" id="ARBA00023125"/>
    </source>
</evidence>
<organism evidence="8 9">
    <name type="scientific">Blepharisma stoltei</name>
    <dbReference type="NCBI Taxonomy" id="1481888"/>
    <lineage>
        <taxon>Eukaryota</taxon>
        <taxon>Sar</taxon>
        <taxon>Alveolata</taxon>
        <taxon>Ciliophora</taxon>
        <taxon>Postciliodesmatophora</taxon>
        <taxon>Heterotrichea</taxon>
        <taxon>Heterotrichida</taxon>
        <taxon>Blepharismidae</taxon>
        <taxon>Blepharisma</taxon>
    </lineage>
</organism>
<comment type="subcellular location">
    <subcellularLocation>
        <location evidence="1 6">Nucleus</location>
    </subcellularLocation>
</comment>
<evidence type="ECO:0000313" key="9">
    <source>
        <dbReference type="Proteomes" id="UP001162131"/>
    </source>
</evidence>
<keyword evidence="3 6" id="KW-0235">DNA replication</keyword>
<accession>A0AAU9KCU3</accession>
<dbReference type="Pfam" id="PF04042">
    <property type="entry name" value="DNA_pol_E_B"/>
    <property type="match status" value="1"/>
</dbReference>
<comment type="caution">
    <text evidence="8">The sequence shown here is derived from an EMBL/GenBank/DDBJ whole genome shotgun (WGS) entry which is preliminary data.</text>
</comment>
<dbReference type="Proteomes" id="UP001162131">
    <property type="component" value="Unassembled WGS sequence"/>
</dbReference>
<dbReference type="GO" id="GO:0042276">
    <property type="term" value="P:error-prone translesion synthesis"/>
    <property type="evidence" value="ECO:0007669"/>
    <property type="project" value="TreeGrafter"/>
</dbReference>
<evidence type="ECO:0000256" key="6">
    <source>
        <dbReference type="PIRNR" id="PIRNR000799"/>
    </source>
</evidence>
<evidence type="ECO:0000256" key="5">
    <source>
        <dbReference type="ARBA" id="ARBA00023242"/>
    </source>
</evidence>
<dbReference type="PANTHER" id="PTHR12708:SF0">
    <property type="entry name" value="DNA POLYMERASE EPSILON SUBUNIT 2"/>
    <property type="match status" value="1"/>
</dbReference>
<keyword evidence="9" id="KW-1185">Reference proteome</keyword>
<evidence type="ECO:0000259" key="7">
    <source>
        <dbReference type="Pfam" id="PF04042"/>
    </source>
</evidence>
<evidence type="ECO:0000313" key="8">
    <source>
        <dbReference type="EMBL" id="CAG9335099.1"/>
    </source>
</evidence>
<reference evidence="8" key="1">
    <citation type="submission" date="2021-09" db="EMBL/GenBank/DDBJ databases">
        <authorList>
            <consortium name="AG Swart"/>
            <person name="Singh M."/>
            <person name="Singh A."/>
            <person name="Seah K."/>
            <person name="Emmerich C."/>
        </authorList>
    </citation>
    <scope>NUCLEOTIDE SEQUENCE</scope>
    <source>
        <strain evidence="8">ATCC30299</strain>
    </source>
</reference>
<name>A0AAU9KCU3_9CILI</name>
<proteinExistence type="inferred from homology"/>
<evidence type="ECO:0000256" key="1">
    <source>
        <dbReference type="ARBA" id="ARBA00004123"/>
    </source>
</evidence>
<feature type="domain" description="DNA polymerase alpha/delta/epsilon subunit B" evidence="7">
    <location>
        <begin position="257"/>
        <end position="454"/>
    </location>
</feature>
<dbReference type="InterPro" id="IPR007185">
    <property type="entry name" value="DNA_pol_a/d/e_bsu"/>
</dbReference>
<protein>
    <recommendedName>
        <fullName evidence="6">DNA polymerase epsilon subunit</fullName>
    </recommendedName>
    <alternativeName>
        <fullName evidence="6">DNA polymerase II subunit 2</fullName>
    </alternativeName>
</protein>
<dbReference type="EMBL" id="CAJZBQ010000060">
    <property type="protein sequence ID" value="CAG9335099.1"/>
    <property type="molecule type" value="Genomic_DNA"/>
</dbReference>
<evidence type="ECO:0000256" key="2">
    <source>
        <dbReference type="ARBA" id="ARBA00009560"/>
    </source>
</evidence>